<gene>
    <name evidence="5" type="ORF">H4Q31_11335</name>
</gene>
<dbReference type="CDD" id="cd18808">
    <property type="entry name" value="SF1_C_Upf1"/>
    <property type="match status" value="1"/>
</dbReference>
<dbReference type="InterPro" id="IPR047187">
    <property type="entry name" value="SF1_C_Upf1"/>
</dbReference>
<dbReference type="Proteomes" id="UP000574133">
    <property type="component" value="Unassembled WGS sequence"/>
</dbReference>
<evidence type="ECO:0000313" key="5">
    <source>
        <dbReference type="EMBL" id="MBB6677916.1"/>
    </source>
</evidence>
<evidence type="ECO:0000313" key="6">
    <source>
        <dbReference type="Proteomes" id="UP000574133"/>
    </source>
</evidence>
<dbReference type="SUPFAM" id="SSF52540">
    <property type="entry name" value="P-loop containing nucleoside triphosphate hydrolases"/>
    <property type="match status" value="1"/>
</dbReference>
<dbReference type="InterPro" id="IPR049468">
    <property type="entry name" value="Restrct_endonuc-II-like_dom"/>
</dbReference>
<dbReference type="Pfam" id="PF13086">
    <property type="entry name" value="AAA_11"/>
    <property type="match status" value="2"/>
</dbReference>
<dbReference type="GO" id="GO:0004386">
    <property type="term" value="F:helicase activity"/>
    <property type="evidence" value="ECO:0007669"/>
    <property type="project" value="InterPro"/>
</dbReference>
<dbReference type="EMBL" id="JACJVN010000040">
    <property type="protein sequence ID" value="MBB6677916.1"/>
    <property type="molecule type" value="Genomic_DNA"/>
</dbReference>
<comment type="caution">
    <text evidence="5">The sequence shown here is derived from an EMBL/GenBank/DDBJ whole genome shotgun (WGS) entry which is preliminary data.</text>
</comment>
<dbReference type="FunFam" id="3.40.50.300:FF:002063">
    <property type="entry name" value="DNA helicase related protein"/>
    <property type="match status" value="1"/>
</dbReference>
<dbReference type="Gene3D" id="3.40.960.10">
    <property type="entry name" value="VSR Endonuclease"/>
    <property type="match status" value="1"/>
</dbReference>
<dbReference type="Pfam" id="PF11784">
    <property type="entry name" value="DUF3320"/>
    <property type="match status" value="1"/>
</dbReference>
<feature type="domain" description="DUF3320" evidence="1">
    <location>
        <begin position="1744"/>
        <end position="1791"/>
    </location>
</feature>
<evidence type="ECO:0000259" key="4">
    <source>
        <dbReference type="Pfam" id="PF18741"/>
    </source>
</evidence>
<dbReference type="InterPro" id="IPR021754">
    <property type="entry name" value="DUF3320"/>
</dbReference>
<dbReference type="Gene3D" id="3.40.50.300">
    <property type="entry name" value="P-loop containing nucleotide triphosphate hydrolases"/>
    <property type="match status" value="3"/>
</dbReference>
<evidence type="ECO:0000259" key="1">
    <source>
        <dbReference type="Pfam" id="PF11784"/>
    </source>
</evidence>
<feature type="domain" description="DNA2/NAM7 helicase helicase" evidence="2">
    <location>
        <begin position="623"/>
        <end position="686"/>
    </location>
</feature>
<dbReference type="FunFam" id="3.40.960.10:FF:000002">
    <property type="entry name" value="DNA helicase related protein"/>
    <property type="match status" value="1"/>
</dbReference>
<dbReference type="Pfam" id="PF13087">
    <property type="entry name" value="AAA_12"/>
    <property type="match status" value="1"/>
</dbReference>
<organism evidence="5 6">
    <name type="scientific">Cohnella lubricantis</name>
    <dbReference type="NCBI Taxonomy" id="2163172"/>
    <lineage>
        <taxon>Bacteria</taxon>
        <taxon>Bacillati</taxon>
        <taxon>Bacillota</taxon>
        <taxon>Bacilli</taxon>
        <taxon>Bacillales</taxon>
        <taxon>Paenibacillaceae</taxon>
        <taxon>Cohnella</taxon>
    </lineage>
</organism>
<dbReference type="InterPro" id="IPR025103">
    <property type="entry name" value="DUF4011"/>
</dbReference>
<name>A0A841TCM0_9BACL</name>
<feature type="domain" description="Restriction endonuclease type II-like" evidence="4">
    <location>
        <begin position="1583"/>
        <end position="1678"/>
    </location>
</feature>
<dbReference type="InterPro" id="IPR011335">
    <property type="entry name" value="Restrct_endonuc-II-like"/>
</dbReference>
<dbReference type="Pfam" id="PF13195">
    <property type="entry name" value="DUF4011"/>
    <property type="match status" value="1"/>
</dbReference>
<dbReference type="InterPro" id="IPR027417">
    <property type="entry name" value="P-loop_NTPase"/>
</dbReference>
<dbReference type="SUPFAM" id="SSF52980">
    <property type="entry name" value="Restriction endonuclease-like"/>
    <property type="match status" value="1"/>
</dbReference>
<sequence length="1912" mass="213568">MTVRINADPAFAPPWSKTVDLIPASRAIELGPVPLQISGTFLAELTERLTGALSLSVLQGDELLYQDSSPLTLLAYDQWSGQTIMPEMLAAFIMPNHPAVLRIIKDAAPLLEKWTGNPSFDAYQSRNPNRIRQQAAAIFSTIQSYQPTYVVDPASYEEVGQRIRLPDAIVANQMGNCLDLTLLFTACLEAVGLHSLVIIIEGHAFPGVWLIEETFPESLQDDISLLTKRMAAGVHEISLAEATLMCTGSHSSYQEAEQAAAVHLTDPDKFVGLVDVRRTRASGIRPIPVRIPTPNGWEILQEQKNAPTLAEAPEEVTVLARPVEVSSIALTKQKQWERKLLDLTLRNTLLNFRLTKSALPLLNFRLNELEDALAEGQEFQLLPKPEDWDRTPRSVELFQSMSNDHPLTMLVQEEFRHHRLRADANGYELTTKAIHLYRSARISLEENGANTLYLALGLLRWYESDTSEKPRYAPIVLVPAEIIRKTSSAGFLLRMRDEEPQINITLLEMLRQDFGIDIGGLDPLPRDEKGIDLSLIFTTIRHAVMNKSRWDVLESAFLGLFSFSRFVMWNDIRTRADDLSKNKVVASLMSGRLEWAPGETFPNPSELDERYSPDRLLLPISADSSQITAVSAATQGNSFVLHGPPGTGKSQTITNLIAAALADGKTVLFVAEKMAALSVVQSRLESIGLGPFCLELHSNKSTKKAVLEQLRRTLETANMASPHEWRREADRIAASRSELNGYVASLHRQYGFGASLYEAIARYSHVRTAPGCVSFEAAIVGAMTPEKHAAWTDRVRELRIAGEAAGHPAGNPWEGAACTDYTPAYRSEVEGLLDSYAAKLTEIREAYADVTSWLGAPLDTQPTRESLLRLQEVGDLLRAMPVTMAAALLGAAQPELACDSVKAIVSHGRARDNARSQITSRFTVEALNFDAALALSEWKKAELQWFLPKWLKQHRIGKMLGALAVAGSSNQKKDTAAFLSLILQYQAEAAEVKRAEPQASALLGSMWQGGEADWESVDAANNWTLQLHQALLHLYRDGGQAAQTRERLIGLLSAGRGAFLERCGRSLANYEAAVRSIVELEGKLSDLLHIDFDALDDKRDLPWLDNRQRKAQQWLGAIDRLRNWCSWRQTREQALEAGLTSLVAAYEGGLLQHSEVMPAFERAWWQAAIDFILSEDPQLASFSGRLFEERIKNFEEMADRYEKLTRQEIAARLSANLPQLQQQASSNSEAGILLRAIRSGGRGLSLRKLFEQTPNLLSRLCPCILMSPMSVAQYLDPKYAPFELVVFDEASQLPTSEAVGAMARGRNVIVVGDPNQLPPTSFFSSASSDDGEDAIPEDLESILDDCLALGMPQEHLLWHYRSRHESLIAFSNHHFYENKLLTFPSPFERTSNVRWHPVEGYYDRGRTKQNRAEAEQVVEEIVRRLRDSELSKLSVGVVTFNSIQQGLIEDLLDEAFRKDGELERIAAELYEPIFVKNLENVQGDERDVILFSIGYGPDANGKVVLNFGPLNREGGWRRLNVAVSRARREMHVYSSLRSEHLDVSRTRARGVGALKSFLEYAEKGQNALSQHADRQDTVQPGIEAKIAEALAAEGYKADLHVGASGYRMDLAIVDPNQPDVYILAVLCDGDSYRAGKTARDREVLREQVLKQLGWRIHRVWSMDWLDNPNKVKEQIVEAVKMAQSASNDKALRLSPKPIPVTAEQRSEKMTLSDEQPLNRVTKRSAWLSVYRPVVLAPVMLPSEAFYEPSNERILKSQIGETVQAEGPISKQLLMRRVLQAWGISRTGARIERHFDKLLQAMGLKRTTWRGIDYYWPQGTEPEQYGVYRLTENDQDRRSADELPPEEIANAVREVLFNQGSLPLEDLVRETVKMLGYSRTGAALDQAVRSGIEVAARRGVAVLETDRVLYRRA</sequence>
<feature type="domain" description="DNA2/NAM7 helicase helicase" evidence="2">
    <location>
        <begin position="1278"/>
        <end position="1321"/>
    </location>
</feature>
<reference evidence="5 6" key="1">
    <citation type="submission" date="2020-08" db="EMBL/GenBank/DDBJ databases">
        <title>Cohnella phylogeny.</title>
        <authorList>
            <person name="Dunlap C."/>
        </authorList>
    </citation>
    <scope>NUCLEOTIDE SEQUENCE [LARGE SCALE GENOMIC DNA]</scope>
    <source>
        <strain evidence="5 6">DSM 103658</strain>
    </source>
</reference>
<dbReference type="PANTHER" id="PTHR10887:SF530">
    <property type="entry name" value="SUPERFAMILY I DNA HELICASES"/>
    <property type="match status" value="1"/>
</dbReference>
<dbReference type="PANTHER" id="PTHR10887">
    <property type="entry name" value="DNA2/NAM7 HELICASE FAMILY"/>
    <property type="match status" value="1"/>
</dbReference>
<evidence type="ECO:0000259" key="3">
    <source>
        <dbReference type="Pfam" id="PF13087"/>
    </source>
</evidence>
<proteinExistence type="predicted"/>
<dbReference type="Pfam" id="PF18741">
    <property type="entry name" value="MTES_1575"/>
    <property type="match status" value="1"/>
</dbReference>
<keyword evidence="6" id="KW-1185">Reference proteome</keyword>
<dbReference type="InterPro" id="IPR041677">
    <property type="entry name" value="DNA2/NAM7_AAA_11"/>
</dbReference>
<evidence type="ECO:0000259" key="2">
    <source>
        <dbReference type="Pfam" id="PF13086"/>
    </source>
</evidence>
<dbReference type="InterPro" id="IPR041679">
    <property type="entry name" value="DNA2/NAM7-like_C"/>
</dbReference>
<accession>A0A841TCM0</accession>
<feature type="domain" description="DNA2/NAM7 helicase-like C-terminal" evidence="3">
    <location>
        <begin position="1342"/>
        <end position="1533"/>
    </location>
</feature>
<dbReference type="RefSeq" id="WP_185179195.1">
    <property type="nucleotide sequence ID" value="NZ_CBCSEP010000031.1"/>
</dbReference>
<dbReference type="InterPro" id="IPR045055">
    <property type="entry name" value="DNA2/NAM7-like"/>
</dbReference>
<protein>
    <submittedName>
        <fullName evidence="5">DUF3320 domain-containing protein</fullName>
    </submittedName>
</protein>